<evidence type="ECO:0000256" key="6">
    <source>
        <dbReference type="RuleBase" id="RU364082"/>
    </source>
</evidence>
<comment type="catalytic activity">
    <reaction evidence="5">
        <text>dTDP-beta-L-rhamnose + NADP(+) = dTDP-4-dehydro-beta-L-rhamnose + NADPH + H(+)</text>
        <dbReference type="Rhea" id="RHEA:21796"/>
        <dbReference type="ChEBI" id="CHEBI:15378"/>
        <dbReference type="ChEBI" id="CHEBI:57510"/>
        <dbReference type="ChEBI" id="CHEBI:57783"/>
        <dbReference type="ChEBI" id="CHEBI:58349"/>
        <dbReference type="ChEBI" id="CHEBI:62830"/>
        <dbReference type="EC" id="1.1.1.133"/>
    </reaction>
</comment>
<name>A0A8X8IHG8_9BACT</name>
<gene>
    <name evidence="8" type="ORF">SAMN05444410_11510</name>
</gene>
<dbReference type="RefSeq" id="WP_092725845.1">
    <property type="nucleotide sequence ID" value="NZ_FNNO01000015.1"/>
</dbReference>
<organism evidence="8 9">
    <name type="scientific">Hydrobacter penzbergensis</name>
    <dbReference type="NCBI Taxonomy" id="1235997"/>
    <lineage>
        <taxon>Bacteria</taxon>
        <taxon>Pseudomonadati</taxon>
        <taxon>Bacteroidota</taxon>
        <taxon>Chitinophagia</taxon>
        <taxon>Chitinophagales</taxon>
        <taxon>Chitinophagaceae</taxon>
        <taxon>Hydrobacter</taxon>
    </lineage>
</organism>
<dbReference type="AlphaFoldDB" id="A0A8X8IHG8"/>
<dbReference type="CDD" id="cd05254">
    <property type="entry name" value="dTDP_HR_like_SDR_e"/>
    <property type="match status" value="1"/>
</dbReference>
<reference evidence="8 9" key="1">
    <citation type="submission" date="2016-10" db="EMBL/GenBank/DDBJ databases">
        <authorList>
            <person name="Varghese N."/>
            <person name="Submissions S."/>
        </authorList>
    </citation>
    <scope>NUCLEOTIDE SEQUENCE [LARGE SCALE GENOMIC DNA]</scope>
    <source>
        <strain evidence="8 9">DSM 25353</strain>
    </source>
</reference>
<evidence type="ECO:0000313" key="8">
    <source>
        <dbReference type="EMBL" id="SDX39913.1"/>
    </source>
</evidence>
<evidence type="ECO:0000259" key="7">
    <source>
        <dbReference type="Pfam" id="PF04321"/>
    </source>
</evidence>
<accession>A0A8X8IHG8</accession>
<evidence type="ECO:0000313" key="9">
    <source>
        <dbReference type="Proteomes" id="UP000198711"/>
    </source>
</evidence>
<dbReference type="SUPFAM" id="SSF51735">
    <property type="entry name" value="NAD(P)-binding Rossmann-fold domains"/>
    <property type="match status" value="1"/>
</dbReference>
<dbReference type="Pfam" id="PF04321">
    <property type="entry name" value="RmlD_sub_bind"/>
    <property type="match status" value="1"/>
</dbReference>
<dbReference type="EC" id="1.1.1.133" evidence="3 6"/>
<keyword evidence="6" id="KW-0560">Oxidoreductase</keyword>
<dbReference type="Gene3D" id="3.40.50.720">
    <property type="entry name" value="NAD(P)-binding Rossmann-like Domain"/>
    <property type="match status" value="1"/>
</dbReference>
<evidence type="ECO:0000256" key="3">
    <source>
        <dbReference type="ARBA" id="ARBA00012929"/>
    </source>
</evidence>
<keyword evidence="9" id="KW-1185">Reference proteome</keyword>
<sequence>MKIIVTGSNGFLGRHLSLSLAGKGFEVHALSRGESRFSPVKNICYHSLELTDVRTVTQIIRDLMPDAIVHTAALSKPDECNADSEKCLAYNVEATRYLADAAKNTNSHFVYISTDFIFGEDGPHSEDDEPGPLNFYGESKLRAEQLLQQSVLDHCIVRPVFIYGKCLEGMRPSFLHWVKNNLEQGKAIKVVTDQQRTPTYVGDLCAGITQIIEHRTRGVYHLAGKNIVSPYEMALTVAKTLGLNSALIQPVTSDTFPEPVRRAKRSGLKISKAIRELGYAPVDFEEGVRLSFL</sequence>
<evidence type="ECO:0000256" key="5">
    <source>
        <dbReference type="ARBA" id="ARBA00048200"/>
    </source>
</evidence>
<feature type="domain" description="RmlD-like substrate binding" evidence="7">
    <location>
        <begin position="1"/>
        <end position="289"/>
    </location>
</feature>
<proteinExistence type="inferred from homology"/>
<dbReference type="PANTHER" id="PTHR10491">
    <property type="entry name" value="DTDP-4-DEHYDRORHAMNOSE REDUCTASE"/>
    <property type="match status" value="1"/>
</dbReference>
<dbReference type="EMBL" id="FNNO01000015">
    <property type="protein sequence ID" value="SDX39913.1"/>
    <property type="molecule type" value="Genomic_DNA"/>
</dbReference>
<dbReference type="GO" id="GO:0008831">
    <property type="term" value="F:dTDP-4-dehydrorhamnose reductase activity"/>
    <property type="evidence" value="ECO:0007669"/>
    <property type="project" value="UniProtKB-EC"/>
</dbReference>
<evidence type="ECO:0000256" key="4">
    <source>
        <dbReference type="ARBA" id="ARBA00017099"/>
    </source>
</evidence>
<comment type="similarity">
    <text evidence="2 6">Belongs to the dTDP-4-dehydrorhamnose reductase family.</text>
</comment>
<dbReference type="InterPro" id="IPR005913">
    <property type="entry name" value="dTDP_dehydrorham_reduct"/>
</dbReference>
<comment type="function">
    <text evidence="6">Catalyzes the reduction of dTDP-6-deoxy-L-lyxo-4-hexulose to yield dTDP-L-rhamnose.</text>
</comment>
<dbReference type="InterPro" id="IPR029903">
    <property type="entry name" value="RmlD-like-bd"/>
</dbReference>
<comment type="pathway">
    <text evidence="1 6">Carbohydrate biosynthesis; dTDP-L-rhamnose biosynthesis.</text>
</comment>
<comment type="caution">
    <text evidence="8">The sequence shown here is derived from an EMBL/GenBank/DDBJ whole genome shotgun (WGS) entry which is preliminary data.</text>
</comment>
<protein>
    <recommendedName>
        <fullName evidence="4 6">dTDP-4-dehydrorhamnose reductase</fullName>
        <ecNumber evidence="3 6">1.1.1.133</ecNumber>
    </recommendedName>
</protein>
<keyword evidence="6" id="KW-0521">NADP</keyword>
<evidence type="ECO:0000256" key="1">
    <source>
        <dbReference type="ARBA" id="ARBA00004781"/>
    </source>
</evidence>
<dbReference type="Proteomes" id="UP000198711">
    <property type="component" value="Unassembled WGS sequence"/>
</dbReference>
<evidence type="ECO:0000256" key="2">
    <source>
        <dbReference type="ARBA" id="ARBA00010944"/>
    </source>
</evidence>
<dbReference type="PANTHER" id="PTHR10491:SF4">
    <property type="entry name" value="METHIONINE ADENOSYLTRANSFERASE 2 SUBUNIT BETA"/>
    <property type="match status" value="1"/>
</dbReference>
<dbReference type="InterPro" id="IPR036291">
    <property type="entry name" value="NAD(P)-bd_dom_sf"/>
</dbReference>